<keyword evidence="2" id="KW-1185">Reference proteome</keyword>
<dbReference type="Pfam" id="PF12784">
    <property type="entry name" value="PDDEXK_2"/>
    <property type="match status" value="1"/>
</dbReference>
<organism evidence="1 2">
    <name type="scientific">Stieleria neptunia</name>
    <dbReference type="NCBI Taxonomy" id="2527979"/>
    <lineage>
        <taxon>Bacteria</taxon>
        <taxon>Pseudomonadati</taxon>
        <taxon>Planctomycetota</taxon>
        <taxon>Planctomycetia</taxon>
        <taxon>Pirellulales</taxon>
        <taxon>Pirellulaceae</taxon>
        <taxon>Stieleria</taxon>
    </lineage>
</organism>
<dbReference type="EMBL" id="CP037423">
    <property type="protein sequence ID" value="QDV45073.1"/>
    <property type="molecule type" value="Genomic_DNA"/>
</dbReference>
<dbReference type="Proteomes" id="UP000319004">
    <property type="component" value="Chromosome"/>
</dbReference>
<dbReference type="AlphaFoldDB" id="A0A518HW74"/>
<evidence type="ECO:0000313" key="2">
    <source>
        <dbReference type="Proteomes" id="UP000319004"/>
    </source>
</evidence>
<sequence length="167" mass="19190">MTLRRVTVKAGRFRKANFDAVQRAHHPLSDHPRLFNECDNGVVTDPVEAWCYFLRRADEMTAAEIRQRFSSRAFNEAAEVLEMIQRTPGQRSQYELRLKAQRDERARMQYAVDQARQEGEAGAEARGRIELLRELLGFDQTSIADLSTAQLAALEGDLKRQLRERGV</sequence>
<evidence type="ECO:0000313" key="1">
    <source>
        <dbReference type="EMBL" id="QDV45073.1"/>
    </source>
</evidence>
<accession>A0A518HW74</accession>
<dbReference type="KEGG" id="snep:Enr13x_49460"/>
<reference evidence="1 2" key="1">
    <citation type="submission" date="2019-03" db="EMBL/GenBank/DDBJ databases">
        <title>Deep-cultivation of Planctomycetes and their phenomic and genomic characterization uncovers novel biology.</title>
        <authorList>
            <person name="Wiegand S."/>
            <person name="Jogler M."/>
            <person name="Boedeker C."/>
            <person name="Pinto D."/>
            <person name="Vollmers J."/>
            <person name="Rivas-Marin E."/>
            <person name="Kohn T."/>
            <person name="Peeters S.H."/>
            <person name="Heuer A."/>
            <person name="Rast P."/>
            <person name="Oberbeckmann S."/>
            <person name="Bunk B."/>
            <person name="Jeske O."/>
            <person name="Meyerdierks A."/>
            <person name="Storesund J.E."/>
            <person name="Kallscheuer N."/>
            <person name="Luecker S."/>
            <person name="Lage O.M."/>
            <person name="Pohl T."/>
            <person name="Merkel B.J."/>
            <person name="Hornburger P."/>
            <person name="Mueller R.-W."/>
            <person name="Bruemmer F."/>
            <person name="Labrenz M."/>
            <person name="Spormann A.M."/>
            <person name="Op den Camp H."/>
            <person name="Overmann J."/>
            <person name="Amann R."/>
            <person name="Jetten M.S.M."/>
            <person name="Mascher T."/>
            <person name="Medema M.H."/>
            <person name="Devos D.P."/>
            <person name="Kaster A.-K."/>
            <person name="Ovreas L."/>
            <person name="Rohde M."/>
            <person name="Galperin M.Y."/>
            <person name="Jogler C."/>
        </authorList>
    </citation>
    <scope>NUCLEOTIDE SEQUENCE [LARGE SCALE GENOMIC DNA]</scope>
    <source>
        <strain evidence="1 2">Enr13</strain>
    </source>
</reference>
<dbReference type="RefSeq" id="WP_231743740.1">
    <property type="nucleotide sequence ID" value="NZ_CP037423.1"/>
</dbReference>
<protein>
    <submittedName>
        <fullName evidence="1">PD-(D/E)XK nuclease family transposase</fullName>
    </submittedName>
</protein>
<proteinExistence type="predicted"/>
<gene>
    <name evidence="1" type="ORF">Enr13x_49460</name>
</gene>
<name>A0A518HW74_9BACT</name>